<dbReference type="InterPro" id="IPR039697">
    <property type="entry name" value="Alcohol_dehydrogenase_Fe"/>
</dbReference>
<accession>A0A1Q2CGT9</accession>
<evidence type="ECO:0000256" key="1">
    <source>
        <dbReference type="ARBA" id="ARBA00007358"/>
    </source>
</evidence>
<dbReference type="RefSeq" id="WP_077343267.1">
    <property type="nucleotide sequence ID" value="NZ_CP019605.1"/>
</dbReference>
<organism evidence="5 6">
    <name type="scientific">Tessaracoccus flavus</name>
    <dbReference type="NCBI Taxonomy" id="1610493"/>
    <lineage>
        <taxon>Bacteria</taxon>
        <taxon>Bacillati</taxon>
        <taxon>Actinomycetota</taxon>
        <taxon>Actinomycetes</taxon>
        <taxon>Propionibacteriales</taxon>
        <taxon>Propionibacteriaceae</taxon>
        <taxon>Tessaracoccus</taxon>
    </lineage>
</organism>
<feature type="domain" description="Fe-containing alcohol dehydrogenase-like C-terminal" evidence="4">
    <location>
        <begin position="183"/>
        <end position="378"/>
    </location>
</feature>
<name>A0A1Q2CGT9_9ACTN</name>
<sequence length="379" mass="38623">MTDFTFATAAKIRFGAGAAAELPAFSAELGERVFLVTGANPQRTENLAGKLSVVGTFGVADEPTFNDARAAVAEARAAKADQVVGIGGGAVLDLAKAVAALAVDGGDPMDHAEVIGAGRSMPARGLPFIAVPTTAGTGSEVTANAVLTSQEHRVKVSLRSPAMLAKVAVVDPELTVTCPADVTMYSGIDALTQCLEPLTSRFTNPMVEALALAGLRAAGRSLLRAVDQGEDLEARSDMAFCSLMGGLSLANAKLGAVHGLAGVLGGVTGAPHGAICAALLEPVTAGNIAALLERAPKHLALAGYLNAAEALTGHRQIEALGTWLGELEHQLDLPGLDDLGLDRFDHGAVVDQAMKASSMKGNPIDLTRDELLAILDAAA</sequence>
<gene>
    <name evidence="5" type="ORF">RPIT_11350</name>
</gene>
<reference evidence="5 6" key="1">
    <citation type="journal article" date="2016" name="Int. J. Syst. Evol. Microbiol.">
        <title>Tessaracoccus flavus sp. nov., isolated from the drainage system of a lindane-producing factory.</title>
        <authorList>
            <person name="Kumari R."/>
            <person name="Singh P."/>
            <person name="Schumann P."/>
            <person name="Lal R."/>
        </authorList>
    </citation>
    <scope>NUCLEOTIDE SEQUENCE [LARGE SCALE GENOMIC DNA]</scope>
    <source>
        <strain evidence="5 6">RP1T</strain>
    </source>
</reference>
<evidence type="ECO:0000259" key="4">
    <source>
        <dbReference type="Pfam" id="PF25137"/>
    </source>
</evidence>
<dbReference type="Gene3D" id="3.40.50.1970">
    <property type="match status" value="1"/>
</dbReference>
<dbReference type="Proteomes" id="UP000188324">
    <property type="component" value="Chromosome"/>
</dbReference>
<dbReference type="InterPro" id="IPR056798">
    <property type="entry name" value="ADH_Fe_C"/>
</dbReference>
<evidence type="ECO:0000259" key="3">
    <source>
        <dbReference type="Pfam" id="PF00465"/>
    </source>
</evidence>
<dbReference type="Pfam" id="PF25137">
    <property type="entry name" value="ADH_Fe_C"/>
    <property type="match status" value="1"/>
</dbReference>
<dbReference type="STRING" id="1610493.RPIT_11350"/>
<dbReference type="Gene3D" id="1.20.1090.10">
    <property type="entry name" value="Dehydroquinate synthase-like - alpha domain"/>
    <property type="match status" value="1"/>
</dbReference>
<dbReference type="InterPro" id="IPR001670">
    <property type="entry name" value="ADH_Fe/GldA"/>
</dbReference>
<dbReference type="PANTHER" id="PTHR11496:SF102">
    <property type="entry name" value="ALCOHOL DEHYDROGENASE 4"/>
    <property type="match status" value="1"/>
</dbReference>
<dbReference type="AlphaFoldDB" id="A0A1Q2CGT9"/>
<dbReference type="Pfam" id="PF00465">
    <property type="entry name" value="Fe-ADH"/>
    <property type="match status" value="1"/>
</dbReference>
<feature type="domain" description="Alcohol dehydrogenase iron-type/glycerol dehydrogenase GldA" evidence="3">
    <location>
        <begin position="10"/>
        <end position="172"/>
    </location>
</feature>
<dbReference type="OrthoDB" id="323926at2"/>
<keyword evidence="6" id="KW-1185">Reference proteome</keyword>
<dbReference type="PANTHER" id="PTHR11496">
    <property type="entry name" value="ALCOHOL DEHYDROGENASE"/>
    <property type="match status" value="1"/>
</dbReference>
<dbReference type="GO" id="GO:0004022">
    <property type="term" value="F:alcohol dehydrogenase (NAD+) activity"/>
    <property type="evidence" value="ECO:0007669"/>
    <property type="project" value="UniProtKB-ARBA"/>
</dbReference>
<protein>
    <submittedName>
        <fullName evidence="5">Uncharacterized protein</fullName>
    </submittedName>
</protein>
<dbReference type="KEGG" id="tfl:RPIT_11350"/>
<dbReference type="EMBL" id="CP019605">
    <property type="protein sequence ID" value="AQP45317.1"/>
    <property type="molecule type" value="Genomic_DNA"/>
</dbReference>
<evidence type="ECO:0000313" key="5">
    <source>
        <dbReference type="EMBL" id="AQP45317.1"/>
    </source>
</evidence>
<proteinExistence type="inferred from homology"/>
<evidence type="ECO:0000256" key="2">
    <source>
        <dbReference type="ARBA" id="ARBA00023002"/>
    </source>
</evidence>
<dbReference type="FunFam" id="3.40.50.1970:FF:000003">
    <property type="entry name" value="Alcohol dehydrogenase, iron-containing"/>
    <property type="match status" value="1"/>
</dbReference>
<comment type="similarity">
    <text evidence="1">Belongs to the iron-containing alcohol dehydrogenase family.</text>
</comment>
<dbReference type="GO" id="GO:0046872">
    <property type="term" value="F:metal ion binding"/>
    <property type="evidence" value="ECO:0007669"/>
    <property type="project" value="InterPro"/>
</dbReference>
<keyword evidence="2" id="KW-0560">Oxidoreductase</keyword>
<dbReference type="SUPFAM" id="SSF56796">
    <property type="entry name" value="Dehydroquinate synthase-like"/>
    <property type="match status" value="1"/>
</dbReference>
<dbReference type="CDD" id="cd08183">
    <property type="entry name" value="Fe-ADH-like"/>
    <property type="match status" value="1"/>
</dbReference>
<evidence type="ECO:0000313" key="6">
    <source>
        <dbReference type="Proteomes" id="UP000188324"/>
    </source>
</evidence>